<keyword evidence="1" id="KW-1133">Transmembrane helix</keyword>
<organism evidence="2 3">
    <name type="scientific">Prunus dulcis</name>
    <name type="common">Almond</name>
    <name type="synonym">Amygdalus dulcis</name>
    <dbReference type="NCBI Taxonomy" id="3755"/>
    <lineage>
        <taxon>Eukaryota</taxon>
        <taxon>Viridiplantae</taxon>
        <taxon>Streptophyta</taxon>
        <taxon>Embryophyta</taxon>
        <taxon>Tracheophyta</taxon>
        <taxon>Spermatophyta</taxon>
        <taxon>Magnoliopsida</taxon>
        <taxon>eudicotyledons</taxon>
        <taxon>Gunneridae</taxon>
        <taxon>Pentapetalae</taxon>
        <taxon>rosids</taxon>
        <taxon>fabids</taxon>
        <taxon>Rosales</taxon>
        <taxon>Rosaceae</taxon>
        <taxon>Amygdaloideae</taxon>
        <taxon>Amygdaleae</taxon>
        <taxon>Prunus</taxon>
    </lineage>
</organism>
<keyword evidence="1" id="KW-0812">Transmembrane</keyword>
<sequence>MEDYVLIKTLILFLVSLILYYFGRVVQVYWLRPKILEQFQFIPTKKNKMRYNLDNEIQTILRGMISRKEQAMENGEVGSKDLLTLFLQYDPKYWGEQPQHGAPIILHRI</sequence>
<evidence type="ECO:0000256" key="1">
    <source>
        <dbReference type="SAM" id="Phobius"/>
    </source>
</evidence>
<comment type="caution">
    <text evidence="2">The sequence shown here is derived from an EMBL/GenBank/DDBJ whole genome shotgun (WGS) entry which is preliminary data.</text>
</comment>
<proteinExistence type="predicted"/>
<gene>
    <name evidence="2" type="ORF">L3X38_007048</name>
</gene>
<accession>A0AAD5F5R6</accession>
<feature type="transmembrane region" description="Helical" evidence="1">
    <location>
        <begin position="6"/>
        <end position="23"/>
    </location>
</feature>
<dbReference type="EMBL" id="JAJFAZ020000001">
    <property type="protein sequence ID" value="KAI5354153.1"/>
    <property type="molecule type" value="Genomic_DNA"/>
</dbReference>
<reference evidence="2 3" key="1">
    <citation type="journal article" date="2022" name="G3 (Bethesda)">
        <title>Whole-genome sequence and methylome profiling of the almond [Prunus dulcis (Mill.) D.A. Webb] cultivar 'Nonpareil'.</title>
        <authorList>
            <person name="D'Amico-Willman K.M."/>
            <person name="Ouma W.Z."/>
            <person name="Meulia T."/>
            <person name="Sideli G.M."/>
            <person name="Gradziel T.M."/>
            <person name="Fresnedo-Ramirez J."/>
        </authorList>
    </citation>
    <scope>NUCLEOTIDE SEQUENCE [LARGE SCALE GENOMIC DNA]</scope>
    <source>
        <strain evidence="2">Clone GOH B32 T37-40</strain>
    </source>
</reference>
<dbReference type="Gene3D" id="1.20.120.990">
    <property type="entry name" value="Glycosyltransferase family 88, C-terminal domain"/>
    <property type="match status" value="1"/>
</dbReference>
<name>A0AAD5F5R6_PRUDU</name>
<evidence type="ECO:0000313" key="2">
    <source>
        <dbReference type="EMBL" id="KAI5354153.1"/>
    </source>
</evidence>
<keyword evidence="3" id="KW-1185">Reference proteome</keyword>
<keyword evidence="1" id="KW-0472">Membrane</keyword>
<protein>
    <submittedName>
        <fullName evidence="2">Uncharacterized protein</fullName>
    </submittedName>
</protein>
<dbReference type="AlphaFoldDB" id="A0AAD5F5R6"/>
<evidence type="ECO:0000313" key="3">
    <source>
        <dbReference type="Proteomes" id="UP001054821"/>
    </source>
</evidence>
<dbReference type="Proteomes" id="UP001054821">
    <property type="component" value="Chromosome 1"/>
</dbReference>